<dbReference type="Proteomes" id="UP000799428">
    <property type="component" value="Unassembled WGS sequence"/>
</dbReference>
<reference evidence="1" key="1">
    <citation type="journal article" date="2020" name="Stud. Mycol.">
        <title>101 Dothideomycetes genomes: a test case for predicting lifestyles and emergence of pathogens.</title>
        <authorList>
            <person name="Haridas S."/>
            <person name="Albert R."/>
            <person name="Binder M."/>
            <person name="Bloem J."/>
            <person name="Labutti K."/>
            <person name="Salamov A."/>
            <person name="Andreopoulos B."/>
            <person name="Baker S."/>
            <person name="Barry K."/>
            <person name="Bills G."/>
            <person name="Bluhm B."/>
            <person name="Cannon C."/>
            <person name="Castanera R."/>
            <person name="Culley D."/>
            <person name="Daum C."/>
            <person name="Ezra D."/>
            <person name="Gonzalez J."/>
            <person name="Henrissat B."/>
            <person name="Kuo A."/>
            <person name="Liang C."/>
            <person name="Lipzen A."/>
            <person name="Lutzoni F."/>
            <person name="Magnuson J."/>
            <person name="Mondo S."/>
            <person name="Nolan M."/>
            <person name="Ohm R."/>
            <person name="Pangilinan J."/>
            <person name="Park H.-J."/>
            <person name="Ramirez L."/>
            <person name="Alfaro M."/>
            <person name="Sun H."/>
            <person name="Tritt A."/>
            <person name="Yoshinaga Y."/>
            <person name="Zwiers L.-H."/>
            <person name="Turgeon B."/>
            <person name="Goodwin S."/>
            <person name="Spatafora J."/>
            <person name="Crous P."/>
            <person name="Grigoriev I."/>
        </authorList>
    </citation>
    <scope>NUCLEOTIDE SEQUENCE</scope>
    <source>
        <strain evidence="1">CBS 279.74</strain>
    </source>
</reference>
<sequence>MSDLPAPTSTYHQISTQESIQKEFPGTQLLTASSDASKLAEVKAAFDKIRKIHVLVNNAGVLGRISPIKDANIDEWFSGIETSLKSSFTVAWAFPEPCC</sequence>
<dbReference type="SUPFAM" id="SSF51735">
    <property type="entry name" value="NAD(P)-binding Rossmann-fold domains"/>
    <property type="match status" value="1"/>
</dbReference>
<dbReference type="InterPro" id="IPR036291">
    <property type="entry name" value="NAD(P)-bd_dom_sf"/>
</dbReference>
<protein>
    <recommendedName>
        <fullName evidence="3">NAD(P)-binding protein</fullName>
    </recommendedName>
</protein>
<keyword evidence="2" id="KW-1185">Reference proteome</keyword>
<dbReference type="EMBL" id="MU005780">
    <property type="protein sequence ID" value="KAF2705140.1"/>
    <property type="molecule type" value="Genomic_DNA"/>
</dbReference>
<organism evidence="1 2">
    <name type="scientific">Pleomassaria siparia CBS 279.74</name>
    <dbReference type="NCBI Taxonomy" id="1314801"/>
    <lineage>
        <taxon>Eukaryota</taxon>
        <taxon>Fungi</taxon>
        <taxon>Dikarya</taxon>
        <taxon>Ascomycota</taxon>
        <taxon>Pezizomycotina</taxon>
        <taxon>Dothideomycetes</taxon>
        <taxon>Pleosporomycetidae</taxon>
        <taxon>Pleosporales</taxon>
        <taxon>Pleomassariaceae</taxon>
        <taxon>Pleomassaria</taxon>
    </lineage>
</organism>
<evidence type="ECO:0000313" key="1">
    <source>
        <dbReference type="EMBL" id="KAF2705140.1"/>
    </source>
</evidence>
<accession>A0A6G1JXD0</accession>
<proteinExistence type="predicted"/>
<dbReference type="InterPro" id="IPR002347">
    <property type="entry name" value="SDR_fam"/>
</dbReference>
<evidence type="ECO:0000313" key="2">
    <source>
        <dbReference type="Proteomes" id="UP000799428"/>
    </source>
</evidence>
<dbReference type="AlphaFoldDB" id="A0A6G1JXD0"/>
<dbReference type="Pfam" id="PF00106">
    <property type="entry name" value="adh_short"/>
    <property type="match status" value="1"/>
</dbReference>
<gene>
    <name evidence="1" type="ORF">K504DRAFT_506606</name>
</gene>
<dbReference type="Gene3D" id="3.40.50.720">
    <property type="entry name" value="NAD(P)-binding Rossmann-like Domain"/>
    <property type="match status" value="1"/>
</dbReference>
<name>A0A6G1JXD0_9PLEO</name>
<evidence type="ECO:0008006" key="3">
    <source>
        <dbReference type="Google" id="ProtNLM"/>
    </source>
</evidence>